<keyword evidence="3" id="KW-0547">Nucleotide-binding</keyword>
<dbReference type="PANTHER" id="PTHR43622:SF3">
    <property type="entry name" value="2-EPI-5-EPI-VALIOLONE SYNTHASE"/>
    <property type="match status" value="1"/>
</dbReference>
<evidence type="ECO:0000259" key="6">
    <source>
        <dbReference type="Pfam" id="PF01761"/>
    </source>
</evidence>
<dbReference type="GO" id="GO:0046872">
    <property type="term" value="F:metal ion binding"/>
    <property type="evidence" value="ECO:0007669"/>
    <property type="project" value="UniProtKB-KW"/>
</dbReference>
<dbReference type="InterPro" id="IPR030960">
    <property type="entry name" value="DHQS/DOIS_N"/>
</dbReference>
<dbReference type="Gene3D" id="1.20.1090.10">
    <property type="entry name" value="Dehydroquinate synthase-like - alpha domain"/>
    <property type="match status" value="1"/>
</dbReference>
<evidence type="ECO:0000256" key="5">
    <source>
        <dbReference type="ARBA" id="ARBA00023239"/>
    </source>
</evidence>
<evidence type="ECO:0000259" key="7">
    <source>
        <dbReference type="Pfam" id="PF24621"/>
    </source>
</evidence>
<dbReference type="PhylomeDB" id="R7Q8J2"/>
<sequence length="425" mass="47453">MAPAADGVNVKPVSERAVHALPAAPKNVFVHKQDKASSMVHAWTNYYELPVEYTVEIHKDILSPKNTALATRFMPAGLKRRFCVIDETVHTLYAPKLRDYFAAHNVELKIVLIKGEEENKLFAAVEKIFNAMSEFGLLRREPVVAIGGGCVLDIVGFTASCYRRGVPYIRVPTTLLAIVDASVGVKCGVDWVHPTMGGLKNRMGSFYPPCAAFLDKGFIATQDERNLINGMGEIMKLALVRSKELFSLLEVHGKRLVQQRFQTDDFVPDRVIELSIQIMLEELGPNLWEHRLERCVDYGHTFSKILEMTASPPVMHGEAVNIDGFICIILSHRKGWISTETRNRVFAAMRNIGLPTWNSACTIKLLSQAVTDGIEHRHGKLRMPLVRGNIGQSGFINECTEDQLQDAISQILEMHHGARVKDGNV</sequence>
<dbReference type="GO" id="GO:0017000">
    <property type="term" value="P:antibiotic biosynthetic process"/>
    <property type="evidence" value="ECO:0007669"/>
    <property type="project" value="InterPro"/>
</dbReference>
<dbReference type="InterPro" id="IPR035872">
    <property type="entry name" value="EEVS-like"/>
</dbReference>
<dbReference type="RefSeq" id="XP_005713525.1">
    <property type="nucleotide sequence ID" value="XM_005713468.1"/>
</dbReference>
<comment type="cofactor">
    <cofactor evidence="1">
        <name>NAD(+)</name>
        <dbReference type="ChEBI" id="CHEBI:57540"/>
    </cofactor>
</comment>
<keyword evidence="2" id="KW-0479">Metal-binding</keyword>
<keyword evidence="4" id="KW-0520">NAD</keyword>
<dbReference type="SUPFAM" id="SSF56796">
    <property type="entry name" value="Dehydroquinate synthase-like"/>
    <property type="match status" value="1"/>
</dbReference>
<evidence type="ECO:0000313" key="9">
    <source>
        <dbReference type="Proteomes" id="UP000012073"/>
    </source>
</evidence>
<dbReference type="STRING" id="2769.R7Q8J2"/>
<dbReference type="KEGG" id="ccp:CHC_T00009338001"/>
<dbReference type="OMA" id="FGHWSAH"/>
<reference evidence="9" key="1">
    <citation type="journal article" date="2013" name="Proc. Natl. Acad. Sci. U.S.A.">
        <title>Genome structure and metabolic features in the red seaweed Chondrus crispus shed light on evolution of the Archaeplastida.</title>
        <authorList>
            <person name="Collen J."/>
            <person name="Porcel B."/>
            <person name="Carre W."/>
            <person name="Ball S.G."/>
            <person name="Chaparro C."/>
            <person name="Tonon T."/>
            <person name="Barbeyron T."/>
            <person name="Michel G."/>
            <person name="Noel B."/>
            <person name="Valentin K."/>
            <person name="Elias M."/>
            <person name="Artiguenave F."/>
            <person name="Arun A."/>
            <person name="Aury J.M."/>
            <person name="Barbosa-Neto J.F."/>
            <person name="Bothwell J.H."/>
            <person name="Bouget F.Y."/>
            <person name="Brillet L."/>
            <person name="Cabello-Hurtado F."/>
            <person name="Capella-Gutierrez S."/>
            <person name="Charrier B."/>
            <person name="Cladiere L."/>
            <person name="Cock J.M."/>
            <person name="Coelho S.M."/>
            <person name="Colleoni C."/>
            <person name="Czjzek M."/>
            <person name="Da Silva C."/>
            <person name="Delage L."/>
            <person name="Denoeud F."/>
            <person name="Deschamps P."/>
            <person name="Dittami S.M."/>
            <person name="Gabaldon T."/>
            <person name="Gachon C.M."/>
            <person name="Groisillier A."/>
            <person name="Herve C."/>
            <person name="Jabbari K."/>
            <person name="Katinka M."/>
            <person name="Kloareg B."/>
            <person name="Kowalczyk N."/>
            <person name="Labadie K."/>
            <person name="Leblanc C."/>
            <person name="Lopez P.J."/>
            <person name="McLachlan D.H."/>
            <person name="Meslet-Cladiere L."/>
            <person name="Moustafa A."/>
            <person name="Nehr Z."/>
            <person name="Nyvall Collen P."/>
            <person name="Panaud O."/>
            <person name="Partensky F."/>
            <person name="Poulain J."/>
            <person name="Rensing S.A."/>
            <person name="Rousvoal S."/>
            <person name="Samson G."/>
            <person name="Symeonidi A."/>
            <person name="Weissenbach J."/>
            <person name="Zambounis A."/>
            <person name="Wincker P."/>
            <person name="Boyen C."/>
        </authorList>
    </citation>
    <scope>NUCLEOTIDE SEQUENCE [LARGE SCALE GENOMIC DNA]</scope>
    <source>
        <strain evidence="9">cv. Stackhouse</strain>
    </source>
</reference>
<dbReference type="Gene3D" id="3.40.50.1970">
    <property type="match status" value="1"/>
</dbReference>
<evidence type="ECO:0000256" key="4">
    <source>
        <dbReference type="ARBA" id="ARBA00023027"/>
    </source>
</evidence>
<dbReference type="CDD" id="cd08199">
    <property type="entry name" value="EEVS"/>
    <property type="match status" value="1"/>
</dbReference>
<organism evidence="8 9">
    <name type="scientific">Chondrus crispus</name>
    <name type="common">Carrageen Irish moss</name>
    <name type="synonym">Polymorpha crispa</name>
    <dbReference type="NCBI Taxonomy" id="2769"/>
    <lineage>
        <taxon>Eukaryota</taxon>
        <taxon>Rhodophyta</taxon>
        <taxon>Florideophyceae</taxon>
        <taxon>Rhodymeniophycidae</taxon>
        <taxon>Gigartinales</taxon>
        <taxon>Gigartinaceae</taxon>
        <taxon>Chondrus</taxon>
    </lineage>
</organism>
<dbReference type="OrthoDB" id="197068at2759"/>
<dbReference type="InterPro" id="IPR056179">
    <property type="entry name" value="DHQS_C"/>
</dbReference>
<dbReference type="EMBL" id="HG001655">
    <property type="protein sequence ID" value="CDF33706.1"/>
    <property type="molecule type" value="Genomic_DNA"/>
</dbReference>
<dbReference type="PANTHER" id="PTHR43622">
    <property type="entry name" value="3-DEHYDROQUINATE SYNTHASE"/>
    <property type="match status" value="1"/>
</dbReference>
<feature type="domain" description="3-dehydroquinate synthase C-terminal" evidence="7">
    <location>
        <begin position="230"/>
        <end position="366"/>
    </location>
</feature>
<dbReference type="GO" id="GO:0003856">
    <property type="term" value="F:3-dehydroquinate synthase activity"/>
    <property type="evidence" value="ECO:0007669"/>
    <property type="project" value="TreeGrafter"/>
</dbReference>
<dbReference type="GO" id="GO:0000166">
    <property type="term" value="F:nucleotide binding"/>
    <property type="evidence" value="ECO:0007669"/>
    <property type="project" value="UniProtKB-KW"/>
</dbReference>
<dbReference type="Gramene" id="CDF33706">
    <property type="protein sequence ID" value="CDF33706"/>
    <property type="gene ID" value="CHC_T00009338001"/>
</dbReference>
<gene>
    <name evidence="8" type="ORF">CHC_T00009338001</name>
</gene>
<dbReference type="InterPro" id="IPR050071">
    <property type="entry name" value="Dehydroquinate_synthase"/>
</dbReference>
<proteinExistence type="predicted"/>
<accession>R7Q8J2</accession>
<evidence type="ECO:0000256" key="3">
    <source>
        <dbReference type="ARBA" id="ARBA00022741"/>
    </source>
</evidence>
<dbReference type="Proteomes" id="UP000012073">
    <property type="component" value="Unassembled WGS sequence"/>
</dbReference>
<feature type="domain" description="3-dehydroquinate synthase N-terminal" evidence="6">
    <location>
        <begin position="111"/>
        <end position="228"/>
    </location>
</feature>
<evidence type="ECO:0000313" key="8">
    <source>
        <dbReference type="EMBL" id="CDF33706.1"/>
    </source>
</evidence>
<evidence type="ECO:0000256" key="2">
    <source>
        <dbReference type="ARBA" id="ARBA00022723"/>
    </source>
</evidence>
<protein>
    <submittedName>
        <fullName evidence="8">Probable 2-epi-valiolone synthase</fullName>
    </submittedName>
</protein>
<dbReference type="AlphaFoldDB" id="R7Q8J2"/>
<evidence type="ECO:0000256" key="1">
    <source>
        <dbReference type="ARBA" id="ARBA00001911"/>
    </source>
</evidence>
<name>R7Q8J2_CHOCR</name>
<dbReference type="Pfam" id="PF01761">
    <property type="entry name" value="DHQ_synthase"/>
    <property type="match status" value="1"/>
</dbReference>
<dbReference type="GeneID" id="17321241"/>
<keyword evidence="5" id="KW-0456">Lyase</keyword>
<keyword evidence="9" id="KW-1185">Reference proteome</keyword>
<dbReference type="Pfam" id="PF24621">
    <property type="entry name" value="DHQS_C"/>
    <property type="match status" value="1"/>
</dbReference>